<feature type="compositionally biased region" description="Polar residues" evidence="1">
    <location>
        <begin position="11"/>
        <end position="23"/>
    </location>
</feature>
<proteinExistence type="predicted"/>
<evidence type="ECO:0000313" key="3">
    <source>
        <dbReference type="Proteomes" id="UP001190700"/>
    </source>
</evidence>
<feature type="region of interest" description="Disordered" evidence="1">
    <location>
        <begin position="1"/>
        <end position="36"/>
    </location>
</feature>
<evidence type="ECO:0000313" key="2">
    <source>
        <dbReference type="EMBL" id="KAK3274265.1"/>
    </source>
</evidence>
<sequence length="206" mass="23245">MSPAGLGETRPGSQGQDGANNGLSEPLEEEEPTNQVYKSLLKTPRPFQGYKGAIAGGTVVGSELLKQEYEIPTGVWTERYEDTMMTQSFPNEGDMTHTYDFLKDKDWYYDYSDEEEGDGPPPVWRDRWRDDGRGGWRMRGFGVGVRKPNNKMARTSLRRRGKQSLVLPPNSGEVDVPRVTSRSKVCLICPVCMGTRQHYSSCDRLQ</sequence>
<dbReference type="Proteomes" id="UP001190700">
    <property type="component" value="Unassembled WGS sequence"/>
</dbReference>
<comment type="caution">
    <text evidence="2">The sequence shown here is derived from an EMBL/GenBank/DDBJ whole genome shotgun (WGS) entry which is preliminary data.</text>
</comment>
<dbReference type="AlphaFoldDB" id="A0AAE0L779"/>
<organism evidence="2 3">
    <name type="scientific">Cymbomonas tetramitiformis</name>
    <dbReference type="NCBI Taxonomy" id="36881"/>
    <lineage>
        <taxon>Eukaryota</taxon>
        <taxon>Viridiplantae</taxon>
        <taxon>Chlorophyta</taxon>
        <taxon>Pyramimonadophyceae</taxon>
        <taxon>Pyramimonadales</taxon>
        <taxon>Pyramimonadaceae</taxon>
        <taxon>Cymbomonas</taxon>
    </lineage>
</organism>
<evidence type="ECO:0000256" key="1">
    <source>
        <dbReference type="SAM" id="MobiDB-lite"/>
    </source>
</evidence>
<accession>A0AAE0L779</accession>
<reference evidence="2 3" key="1">
    <citation type="journal article" date="2015" name="Genome Biol. Evol.">
        <title>Comparative Genomics of a Bacterivorous Green Alga Reveals Evolutionary Causalities and Consequences of Phago-Mixotrophic Mode of Nutrition.</title>
        <authorList>
            <person name="Burns J.A."/>
            <person name="Paasch A."/>
            <person name="Narechania A."/>
            <person name="Kim E."/>
        </authorList>
    </citation>
    <scope>NUCLEOTIDE SEQUENCE [LARGE SCALE GENOMIC DNA]</scope>
    <source>
        <strain evidence="2 3">PLY_AMNH</strain>
    </source>
</reference>
<name>A0AAE0L779_9CHLO</name>
<protein>
    <submittedName>
        <fullName evidence="2">Uncharacterized protein</fullName>
    </submittedName>
</protein>
<keyword evidence="3" id="KW-1185">Reference proteome</keyword>
<gene>
    <name evidence="2" type="ORF">CYMTET_17542</name>
</gene>
<dbReference type="EMBL" id="LGRX02007824">
    <property type="protein sequence ID" value="KAK3274265.1"/>
    <property type="molecule type" value="Genomic_DNA"/>
</dbReference>